<keyword evidence="1" id="KW-0472">Membrane</keyword>
<gene>
    <name evidence="2" type="ORF">PEV8663_01065</name>
</gene>
<dbReference type="Proteomes" id="UP000220836">
    <property type="component" value="Unassembled WGS sequence"/>
</dbReference>
<protein>
    <submittedName>
        <fullName evidence="2">Uncharacterized protein</fullName>
    </submittedName>
</protein>
<feature type="transmembrane region" description="Helical" evidence="1">
    <location>
        <begin position="12"/>
        <end position="33"/>
    </location>
</feature>
<evidence type="ECO:0000313" key="3">
    <source>
        <dbReference type="Proteomes" id="UP000220836"/>
    </source>
</evidence>
<feature type="transmembrane region" description="Helical" evidence="1">
    <location>
        <begin position="39"/>
        <end position="59"/>
    </location>
</feature>
<evidence type="ECO:0000256" key="1">
    <source>
        <dbReference type="SAM" id="Phobius"/>
    </source>
</evidence>
<dbReference type="AlphaFoldDB" id="A0A238K4L6"/>
<dbReference type="OrthoDB" id="7851333at2"/>
<name>A0A238K4L6_9RHOB</name>
<keyword evidence="1" id="KW-0812">Transmembrane</keyword>
<keyword evidence="1" id="KW-1133">Transmembrane helix</keyword>
<dbReference type="EMBL" id="FXYH01000003">
    <property type="protein sequence ID" value="SMX37397.1"/>
    <property type="molecule type" value="Genomic_DNA"/>
</dbReference>
<dbReference type="RefSeq" id="WP_097803585.1">
    <property type="nucleotide sequence ID" value="NZ_FXYH01000003.1"/>
</dbReference>
<reference evidence="2" key="1">
    <citation type="submission" date="2017-05" db="EMBL/GenBank/DDBJ databases">
        <authorList>
            <person name="Song R."/>
            <person name="Chenine A.L."/>
            <person name="Ruprecht R.M."/>
        </authorList>
    </citation>
    <scope>NUCLEOTIDE SEQUENCE [LARGE SCALE GENOMIC DNA]</scope>
    <source>
        <strain evidence="2">CECT 8663</strain>
    </source>
</reference>
<evidence type="ECO:0000313" key="2">
    <source>
        <dbReference type="EMBL" id="SMX37397.1"/>
    </source>
</evidence>
<organism evidence="2 3">
    <name type="scientific">Pelagimonas varians</name>
    <dbReference type="NCBI Taxonomy" id="696760"/>
    <lineage>
        <taxon>Bacteria</taxon>
        <taxon>Pseudomonadati</taxon>
        <taxon>Pseudomonadota</taxon>
        <taxon>Alphaproteobacteria</taxon>
        <taxon>Rhodobacterales</taxon>
        <taxon>Roseobacteraceae</taxon>
        <taxon>Pelagimonas</taxon>
    </lineage>
</organism>
<accession>A0A238K4L6</accession>
<proteinExistence type="predicted"/>
<sequence length="176" mass="19120">MSLIRPEAIQIFARWHEAFIGALVLIVGLYWGLFTGGGLLHWIGYGVAICGTILLVTGLQRGRFRVGGGGQGVVSLVEGRVTYYGPIGGGAIDLNDLSQLSIIRSANPPHWCLEQTGLPPLTIPLDAEGADLLFDAFAHLPDLQTERMLRQMQSPGDHATVIWRKPSVRSSTVRLH</sequence>
<keyword evidence="3" id="KW-1185">Reference proteome</keyword>